<dbReference type="Proteomes" id="UP000219422">
    <property type="component" value="Chromosome"/>
</dbReference>
<protein>
    <submittedName>
        <fullName evidence="1">Uncharacterized protein</fullName>
    </submittedName>
</protein>
<evidence type="ECO:0000313" key="2">
    <source>
        <dbReference type="Proteomes" id="UP000219422"/>
    </source>
</evidence>
<accession>A0A291N249</accession>
<dbReference type="KEGG" id="sya:A6768_16530"/>
<sequence>MTAAPWSFTTDEHWEAIVSECKRREEGWAEEIRKAGNGDRRWRLTEARNADMAQWHIIAVLIARKLGIPTLEREELTGFGRPDNPTDREGWLAIVATARRALNKAVDRDHLPLYRHLYLIWRWAHLYVHVWALPALDRRPATIEQRNAA</sequence>
<dbReference type="EMBL" id="CP023741">
    <property type="protein sequence ID" value="ATI81439.1"/>
    <property type="molecule type" value="Genomic_DNA"/>
</dbReference>
<dbReference type="GeneID" id="57778449"/>
<name>A0A291N249_SPHYA</name>
<organism evidence="1 2">
    <name type="scientific">Sphingobium yanoikuyae</name>
    <name type="common">Sphingomonas yanoikuyae</name>
    <dbReference type="NCBI Taxonomy" id="13690"/>
    <lineage>
        <taxon>Bacteria</taxon>
        <taxon>Pseudomonadati</taxon>
        <taxon>Pseudomonadota</taxon>
        <taxon>Alphaproteobacteria</taxon>
        <taxon>Sphingomonadales</taxon>
        <taxon>Sphingomonadaceae</taxon>
        <taxon>Sphingobium</taxon>
    </lineage>
</organism>
<dbReference type="RefSeq" id="WP_097384348.1">
    <property type="nucleotide sequence ID" value="NZ_CP023741.1"/>
</dbReference>
<evidence type="ECO:0000313" key="1">
    <source>
        <dbReference type="EMBL" id="ATI81439.1"/>
    </source>
</evidence>
<reference evidence="1 2" key="1">
    <citation type="submission" date="2017-10" db="EMBL/GenBank/DDBJ databases">
        <title>Sphingobium yanoikuyae S72.</title>
        <authorList>
            <person name="Sanchez E."/>
            <person name="Bustos P."/>
            <person name="Mendoza P."/>
            <person name="Guo X."/>
            <person name="Mendoza A."/>
        </authorList>
    </citation>
    <scope>NUCLEOTIDE SEQUENCE [LARGE SCALE GENOMIC DNA]</scope>
    <source>
        <strain evidence="1 2">S72</strain>
    </source>
</reference>
<proteinExistence type="predicted"/>
<dbReference type="AlphaFoldDB" id="A0A291N249"/>
<gene>
    <name evidence="1" type="ORF">A6768_16530</name>
</gene>